<dbReference type="OrthoDB" id="5240502at2"/>
<dbReference type="Pfam" id="PF00753">
    <property type="entry name" value="Lactamase_B"/>
    <property type="match status" value="1"/>
</dbReference>
<proteinExistence type="predicted"/>
<sequence>MAFAMRDEWKAEPVSTTGAVYVEPSAADPIKPGERVAHLFPRSVMEEYILQRVTERVWWVSRHFYGSLFYVGTRGVLLLDPFLGGAEATVKAVASVTDLPVTAVVYSHFHADHIGGARRLFELLAAAPPRVIASEHTAVWMERFGSDLPRPAQVLDWPSGAWSFEDVTLRLRGLPRPGHAPDHSVFLLRGGTGGHSADLINIDQLPFGGFAGQDPLVLFRPNLEFARSLEFDWFCGGHGNIGEKSDFDFYLAYLDEVAALVDEYVPRPESVPDLSLTDYLSGLDSGARSRLLSELDNHFGLYLYGRKIVAGEERSGGGNPFLSGLIGEWSAERARAVDEAVPRIIERLRPKYGRMYNFDDAQPGNVRLLAMGVQPSLINR</sequence>
<dbReference type="Proteomes" id="UP000460272">
    <property type="component" value="Unassembled WGS sequence"/>
</dbReference>
<evidence type="ECO:0000313" key="2">
    <source>
        <dbReference type="EMBL" id="TVZ07006.1"/>
    </source>
</evidence>
<dbReference type="InterPro" id="IPR036866">
    <property type="entry name" value="RibonucZ/Hydroxyglut_hydro"/>
</dbReference>
<evidence type="ECO:0000259" key="1">
    <source>
        <dbReference type="SMART" id="SM00849"/>
    </source>
</evidence>
<keyword evidence="2" id="KW-0378">Hydrolase</keyword>
<evidence type="ECO:0000313" key="3">
    <source>
        <dbReference type="Proteomes" id="UP000460272"/>
    </source>
</evidence>
<feature type="domain" description="Metallo-beta-lactamase" evidence="1">
    <location>
        <begin position="65"/>
        <end position="238"/>
    </location>
</feature>
<gene>
    <name evidence="2" type="ORF">EAS64_06685</name>
</gene>
<accession>A0A6P2C9G8</accession>
<comment type="caution">
    <text evidence="2">The sequence shown here is derived from an EMBL/GenBank/DDBJ whole genome shotgun (WGS) entry which is preliminary data.</text>
</comment>
<dbReference type="GO" id="GO:0016787">
    <property type="term" value="F:hydrolase activity"/>
    <property type="evidence" value="ECO:0007669"/>
    <property type="project" value="UniProtKB-KW"/>
</dbReference>
<dbReference type="InterPro" id="IPR001279">
    <property type="entry name" value="Metallo-B-lactamas"/>
</dbReference>
<dbReference type="EMBL" id="RPFW01000001">
    <property type="protein sequence ID" value="TVZ07006.1"/>
    <property type="molecule type" value="Genomic_DNA"/>
</dbReference>
<keyword evidence="3" id="KW-1185">Reference proteome</keyword>
<dbReference type="Gene3D" id="3.60.15.10">
    <property type="entry name" value="Ribonuclease Z/Hydroxyacylglutathione hydrolase-like"/>
    <property type="match status" value="1"/>
</dbReference>
<organism evidence="2 3">
    <name type="scientific">Trebonia kvetii</name>
    <dbReference type="NCBI Taxonomy" id="2480626"/>
    <lineage>
        <taxon>Bacteria</taxon>
        <taxon>Bacillati</taxon>
        <taxon>Actinomycetota</taxon>
        <taxon>Actinomycetes</taxon>
        <taxon>Streptosporangiales</taxon>
        <taxon>Treboniaceae</taxon>
        <taxon>Trebonia</taxon>
    </lineage>
</organism>
<name>A0A6P2C9G8_9ACTN</name>
<reference evidence="2 3" key="1">
    <citation type="submission" date="2018-11" db="EMBL/GenBank/DDBJ databases">
        <title>Trebonia kvetii gen.nov., sp.nov., a novel acidophilic actinobacterium, and proposal of the new actinobacterial family Treboniaceae fam. nov.</title>
        <authorList>
            <person name="Rapoport D."/>
            <person name="Sagova-Mareckova M."/>
            <person name="Sedlacek I."/>
            <person name="Provaznik J."/>
            <person name="Kralova S."/>
            <person name="Pavlinic D."/>
            <person name="Benes V."/>
            <person name="Kopecky J."/>
        </authorList>
    </citation>
    <scope>NUCLEOTIDE SEQUENCE [LARGE SCALE GENOMIC DNA]</scope>
    <source>
        <strain evidence="2 3">15Tr583</strain>
    </source>
</reference>
<dbReference type="SUPFAM" id="SSF56281">
    <property type="entry name" value="Metallo-hydrolase/oxidoreductase"/>
    <property type="match status" value="1"/>
</dbReference>
<dbReference type="SMART" id="SM00849">
    <property type="entry name" value="Lactamase_B"/>
    <property type="match status" value="1"/>
</dbReference>
<protein>
    <submittedName>
        <fullName evidence="2">MBL fold metallo-hydrolase</fullName>
    </submittedName>
</protein>
<dbReference type="AlphaFoldDB" id="A0A6P2C9G8"/>
<dbReference type="RefSeq" id="WP_145851761.1">
    <property type="nucleotide sequence ID" value="NZ_RPFW01000001.1"/>
</dbReference>